<keyword evidence="2" id="KW-0812">Transmembrane</keyword>
<evidence type="ECO:0000256" key="1">
    <source>
        <dbReference type="SAM" id="MobiDB-lite"/>
    </source>
</evidence>
<sequence length="187" mass="20185">MTTPTTTAAPPSLMITSTRAASSTTRCASSNIDFSVSLAEPPYKTVTEHESETTAPAGTAPARTDSGDSVPVAAIVGATLGGVILCALLMTVFLCIRKRQAKKVYKAPAYPSPLVGSDMTRQLSSKSSSQFQQKVAALYRADSIERYEPPQLDSLQMTRKDQGQDLNLDDHLDHHDVHKLQPFPLRP</sequence>
<reference evidence="3 4" key="2">
    <citation type="journal article" date="2013" name="PLoS Genet.">
        <title>Comparative genome structure, secondary metabolite, and effector coding capacity across Cochliobolus pathogens.</title>
        <authorList>
            <person name="Condon B.J."/>
            <person name="Leng Y."/>
            <person name="Wu D."/>
            <person name="Bushley K.E."/>
            <person name="Ohm R.A."/>
            <person name="Otillar R."/>
            <person name="Martin J."/>
            <person name="Schackwitz W."/>
            <person name="Grimwood J."/>
            <person name="MohdZainudin N."/>
            <person name="Xue C."/>
            <person name="Wang R."/>
            <person name="Manning V.A."/>
            <person name="Dhillon B."/>
            <person name="Tu Z.J."/>
            <person name="Steffenson B.J."/>
            <person name="Salamov A."/>
            <person name="Sun H."/>
            <person name="Lowry S."/>
            <person name="LaButti K."/>
            <person name="Han J."/>
            <person name="Copeland A."/>
            <person name="Lindquist E."/>
            <person name="Barry K."/>
            <person name="Schmutz J."/>
            <person name="Baker S.E."/>
            <person name="Ciuffetti L.M."/>
            <person name="Grigoriev I.V."/>
            <person name="Zhong S."/>
            <person name="Turgeon B.G."/>
        </authorList>
    </citation>
    <scope>NUCLEOTIDE SEQUENCE [LARGE SCALE GENOMIC DNA]</scope>
    <source>
        <strain evidence="4">28A</strain>
    </source>
</reference>
<dbReference type="AlphaFoldDB" id="R0KHK3"/>
<evidence type="ECO:0000256" key="2">
    <source>
        <dbReference type="SAM" id="Phobius"/>
    </source>
</evidence>
<keyword evidence="4" id="KW-1185">Reference proteome</keyword>
<dbReference type="eggNOG" id="ENOG502TGHY">
    <property type="taxonomic scope" value="Eukaryota"/>
</dbReference>
<protein>
    <submittedName>
        <fullName evidence="3">Uncharacterized protein</fullName>
    </submittedName>
</protein>
<feature type="transmembrane region" description="Helical" evidence="2">
    <location>
        <begin position="72"/>
        <end position="96"/>
    </location>
</feature>
<evidence type="ECO:0000313" key="3">
    <source>
        <dbReference type="EMBL" id="EOA88699.1"/>
    </source>
</evidence>
<dbReference type="EMBL" id="KB908526">
    <property type="protein sequence ID" value="EOA88699.1"/>
    <property type="molecule type" value="Genomic_DNA"/>
</dbReference>
<feature type="region of interest" description="Disordered" evidence="1">
    <location>
        <begin position="149"/>
        <end position="187"/>
    </location>
</feature>
<keyword evidence="2" id="KW-1133">Transmembrane helix</keyword>
<dbReference type="Proteomes" id="UP000016935">
    <property type="component" value="Unassembled WGS sequence"/>
</dbReference>
<name>R0KHK3_EXST2</name>
<keyword evidence="2" id="KW-0472">Membrane</keyword>
<dbReference type="OrthoDB" id="3692311at2759"/>
<dbReference type="STRING" id="671987.R0KHK3"/>
<accession>R0KHK3</accession>
<evidence type="ECO:0000313" key="4">
    <source>
        <dbReference type="Proteomes" id="UP000016935"/>
    </source>
</evidence>
<dbReference type="RefSeq" id="XP_008023274.1">
    <property type="nucleotide sequence ID" value="XM_008025083.1"/>
</dbReference>
<feature type="compositionally biased region" description="Low complexity" evidence="1">
    <location>
        <begin position="53"/>
        <end position="64"/>
    </location>
</feature>
<dbReference type="GeneID" id="19403053"/>
<proteinExistence type="predicted"/>
<organism evidence="3 4">
    <name type="scientific">Exserohilum turcicum (strain 28A)</name>
    <name type="common">Northern leaf blight fungus</name>
    <name type="synonym">Setosphaeria turcica</name>
    <dbReference type="NCBI Taxonomy" id="671987"/>
    <lineage>
        <taxon>Eukaryota</taxon>
        <taxon>Fungi</taxon>
        <taxon>Dikarya</taxon>
        <taxon>Ascomycota</taxon>
        <taxon>Pezizomycotina</taxon>
        <taxon>Dothideomycetes</taxon>
        <taxon>Pleosporomycetidae</taxon>
        <taxon>Pleosporales</taxon>
        <taxon>Pleosporineae</taxon>
        <taxon>Pleosporaceae</taxon>
        <taxon>Exserohilum</taxon>
    </lineage>
</organism>
<feature type="compositionally biased region" description="Basic and acidic residues" evidence="1">
    <location>
        <begin position="158"/>
        <end position="179"/>
    </location>
</feature>
<dbReference type="HOGENOM" id="CLU_103817_0_0_1"/>
<feature type="region of interest" description="Disordered" evidence="1">
    <location>
        <begin position="44"/>
        <end position="68"/>
    </location>
</feature>
<reference evidence="3 4" key="1">
    <citation type="journal article" date="2012" name="PLoS Pathog.">
        <title>Diverse lifestyles and strategies of plant pathogenesis encoded in the genomes of eighteen Dothideomycetes fungi.</title>
        <authorList>
            <person name="Ohm R.A."/>
            <person name="Feau N."/>
            <person name="Henrissat B."/>
            <person name="Schoch C.L."/>
            <person name="Horwitz B.A."/>
            <person name="Barry K.W."/>
            <person name="Condon B.J."/>
            <person name="Copeland A.C."/>
            <person name="Dhillon B."/>
            <person name="Glaser F."/>
            <person name="Hesse C.N."/>
            <person name="Kosti I."/>
            <person name="LaButti K."/>
            <person name="Lindquist E.A."/>
            <person name="Lucas S."/>
            <person name="Salamov A.A."/>
            <person name="Bradshaw R.E."/>
            <person name="Ciuffetti L."/>
            <person name="Hamelin R.C."/>
            <person name="Kema G.H.J."/>
            <person name="Lawrence C."/>
            <person name="Scott J.A."/>
            <person name="Spatafora J.W."/>
            <person name="Turgeon B.G."/>
            <person name="de Wit P.J.G.M."/>
            <person name="Zhong S."/>
            <person name="Goodwin S.B."/>
            <person name="Grigoriev I.V."/>
        </authorList>
    </citation>
    <scope>NUCLEOTIDE SEQUENCE [LARGE SCALE GENOMIC DNA]</scope>
    <source>
        <strain evidence="4">28A</strain>
    </source>
</reference>
<gene>
    <name evidence="3" type="ORF">SETTUDRAFT_26754</name>
</gene>